<dbReference type="EMBL" id="JDVG02000602">
    <property type="protein sequence ID" value="KFB71058.1"/>
    <property type="molecule type" value="Genomic_DNA"/>
</dbReference>
<dbReference type="Gene3D" id="3.90.550.10">
    <property type="entry name" value="Spore Coat Polysaccharide Biosynthesis Protein SpsA, Chain A"/>
    <property type="match status" value="1"/>
</dbReference>
<dbReference type="Proteomes" id="UP000020077">
    <property type="component" value="Unassembled WGS sequence"/>
</dbReference>
<dbReference type="GO" id="GO:0016757">
    <property type="term" value="F:glycosyltransferase activity"/>
    <property type="evidence" value="ECO:0007669"/>
    <property type="project" value="UniProtKB-KW"/>
</dbReference>
<feature type="domain" description="Glycosyltransferase 2-like" evidence="6">
    <location>
        <begin position="18"/>
        <end position="136"/>
    </location>
</feature>
<keyword evidence="3 7" id="KW-0328">Glycosyltransferase</keyword>
<reference evidence="7 8" key="1">
    <citation type="submission" date="2014-02" db="EMBL/GenBank/DDBJ databases">
        <title>Expanding our view of genomic diversity in Candidatus Accumulibacter clades.</title>
        <authorList>
            <person name="Skennerton C.T."/>
            <person name="Barr J.J."/>
            <person name="Slater F.R."/>
            <person name="Bond P.L."/>
            <person name="Tyson G.W."/>
        </authorList>
    </citation>
    <scope>NUCLEOTIDE SEQUENCE [LARGE SCALE GENOMIC DNA]</scope>
    <source>
        <strain evidence="8">BA-91</strain>
    </source>
</reference>
<name>A0A080LS04_9PROT</name>
<sequence>MHHSLLTMQISTKRPFLSLILPVLNEAATIRAQVAVLQELRGRGAELLLVDGGSSDGTPDLARPGVDRLLESPRGRASQMNAGANASQGEVLLFLHADTTLPPAADGLIRAAIAGGAAWGRFDVRIDGRQPLLRVVESMMNWRSRLSGIATGDQAIFVRREVFERLGGYPELPLMEDIALSKRLKRICRPACLRERVLTSGRRWQKHGVLRTILLMWRLRASYFLGADPQQLAIRYGYLPRQR</sequence>
<evidence type="ECO:0000256" key="5">
    <source>
        <dbReference type="ARBA" id="ARBA00023136"/>
    </source>
</evidence>
<keyword evidence="5" id="KW-0472">Membrane</keyword>
<protein>
    <submittedName>
        <fullName evidence="7">PGL/p-HBAD biosynthesis glycosyltransferase</fullName>
        <ecNumber evidence="7">2.4.1.-</ecNumber>
    </submittedName>
</protein>
<accession>A0A080LS04</accession>
<evidence type="ECO:0000256" key="1">
    <source>
        <dbReference type="ARBA" id="ARBA00004236"/>
    </source>
</evidence>
<comment type="caution">
    <text evidence="7">The sequence shown here is derived from an EMBL/GenBank/DDBJ whole genome shotgun (WGS) entry which is preliminary data.</text>
</comment>
<dbReference type="EC" id="2.4.1.-" evidence="7"/>
<dbReference type="InterPro" id="IPR029044">
    <property type="entry name" value="Nucleotide-diphossugar_trans"/>
</dbReference>
<evidence type="ECO:0000259" key="6">
    <source>
        <dbReference type="Pfam" id="PF00535"/>
    </source>
</evidence>
<dbReference type="AlphaFoldDB" id="A0A080LS04"/>
<dbReference type="GO" id="GO:0005886">
    <property type="term" value="C:plasma membrane"/>
    <property type="evidence" value="ECO:0007669"/>
    <property type="project" value="UniProtKB-SubCell"/>
</dbReference>
<evidence type="ECO:0000313" key="7">
    <source>
        <dbReference type="EMBL" id="KFB71058.1"/>
    </source>
</evidence>
<dbReference type="PANTHER" id="PTHR43646">
    <property type="entry name" value="GLYCOSYLTRANSFERASE"/>
    <property type="match status" value="1"/>
</dbReference>
<dbReference type="SUPFAM" id="SSF53448">
    <property type="entry name" value="Nucleotide-diphospho-sugar transferases"/>
    <property type="match status" value="1"/>
</dbReference>
<dbReference type="CDD" id="cd02522">
    <property type="entry name" value="GT_2_like_a"/>
    <property type="match status" value="1"/>
</dbReference>
<dbReference type="PANTHER" id="PTHR43646:SF2">
    <property type="entry name" value="GLYCOSYLTRANSFERASE 2-LIKE DOMAIN-CONTAINING PROTEIN"/>
    <property type="match status" value="1"/>
</dbReference>
<evidence type="ECO:0000256" key="2">
    <source>
        <dbReference type="ARBA" id="ARBA00022475"/>
    </source>
</evidence>
<proteinExistence type="predicted"/>
<organism evidence="7 8">
    <name type="scientific">Candidatus Accumulibacter phosphatis</name>
    <dbReference type="NCBI Taxonomy" id="327160"/>
    <lineage>
        <taxon>Bacteria</taxon>
        <taxon>Pseudomonadati</taxon>
        <taxon>Pseudomonadota</taxon>
        <taxon>Betaproteobacteria</taxon>
        <taxon>Candidatus Accumulibacter</taxon>
    </lineage>
</organism>
<dbReference type="NCBIfam" id="TIGR04283">
    <property type="entry name" value="glyco_like_mftF"/>
    <property type="match status" value="1"/>
</dbReference>
<comment type="subcellular location">
    <subcellularLocation>
        <location evidence="1">Cell membrane</location>
    </subcellularLocation>
</comment>
<dbReference type="InterPro" id="IPR001173">
    <property type="entry name" value="Glyco_trans_2-like"/>
</dbReference>
<dbReference type="Pfam" id="PF00535">
    <property type="entry name" value="Glycos_transf_2"/>
    <property type="match status" value="1"/>
</dbReference>
<evidence type="ECO:0000256" key="3">
    <source>
        <dbReference type="ARBA" id="ARBA00022676"/>
    </source>
</evidence>
<keyword evidence="2" id="KW-1003">Cell membrane</keyword>
<gene>
    <name evidence="7" type="ORF">AW09_003815</name>
</gene>
<evidence type="ECO:0000256" key="4">
    <source>
        <dbReference type="ARBA" id="ARBA00022679"/>
    </source>
</evidence>
<dbReference type="InterPro" id="IPR026461">
    <property type="entry name" value="Trfase_2_rSAM/seldom_assoc"/>
</dbReference>
<keyword evidence="4 7" id="KW-0808">Transferase</keyword>
<evidence type="ECO:0000313" key="8">
    <source>
        <dbReference type="Proteomes" id="UP000020077"/>
    </source>
</evidence>